<organism evidence="2 3">
    <name type="scientific">Rugamonas rubra</name>
    <dbReference type="NCBI Taxonomy" id="758825"/>
    <lineage>
        <taxon>Bacteria</taxon>
        <taxon>Pseudomonadati</taxon>
        <taxon>Pseudomonadota</taxon>
        <taxon>Betaproteobacteria</taxon>
        <taxon>Burkholderiales</taxon>
        <taxon>Oxalobacteraceae</taxon>
        <taxon>Telluria group</taxon>
        <taxon>Rugamonas</taxon>
    </lineage>
</organism>
<dbReference type="InterPro" id="IPR013751">
    <property type="entry name" value="ACP_syn_III_N"/>
</dbReference>
<dbReference type="OrthoDB" id="2636646at2"/>
<dbReference type="AlphaFoldDB" id="A0A1I4HTX9"/>
<keyword evidence="3" id="KW-1185">Reference proteome</keyword>
<dbReference type="Pfam" id="PF08545">
    <property type="entry name" value="ACP_syn_III"/>
    <property type="match status" value="1"/>
</dbReference>
<evidence type="ECO:0000259" key="1">
    <source>
        <dbReference type="Pfam" id="PF08545"/>
    </source>
</evidence>
<dbReference type="GO" id="GO:0006633">
    <property type="term" value="P:fatty acid biosynthetic process"/>
    <property type="evidence" value="ECO:0007669"/>
    <property type="project" value="InterPro"/>
</dbReference>
<dbReference type="Proteomes" id="UP000199470">
    <property type="component" value="Unassembled WGS sequence"/>
</dbReference>
<evidence type="ECO:0000313" key="3">
    <source>
        <dbReference type="Proteomes" id="UP000199470"/>
    </source>
</evidence>
<dbReference type="Gene3D" id="3.40.47.10">
    <property type="match status" value="2"/>
</dbReference>
<dbReference type="InterPro" id="IPR016039">
    <property type="entry name" value="Thiolase-like"/>
</dbReference>
<protein>
    <submittedName>
        <fullName evidence="2">3-oxoacyl-[acyl-carrier-protein] synthase III</fullName>
    </submittedName>
</protein>
<dbReference type="STRING" id="758825.SAMN02982985_00229"/>
<sequence>MRNVYFGMFNHQLGEAFPVEGLAQLSGRDELRAGIAKCGFRHYRRAAKSPAQLARSCVEQLFDKHPSLANQIDTIVYASLTLRDSEFYNEQLGDCLVGLGLEQVNMVGLFSSECGNLGSALLVAQSLIRSGKAGTILVISADVCLDENKRIIDENVVVSDGASCFIVNSDPGNDFQLVDTLQRSNHRLRLETSGTYLPRYLKLSTDGMKDCVENLLAGHATSRGQISAFVTGNYSMPVLAMFSYVAGLKSALHFKGDVAGTAHAYACDIAINLQRLLTESPPAPGDKLLCLATGSSTWFASLLVKT</sequence>
<dbReference type="GO" id="GO:0004315">
    <property type="term" value="F:3-oxoacyl-[acyl-carrier-protein] synthase activity"/>
    <property type="evidence" value="ECO:0007669"/>
    <property type="project" value="InterPro"/>
</dbReference>
<accession>A0A1I4HTX9</accession>
<dbReference type="RefSeq" id="WP_093382483.1">
    <property type="nucleotide sequence ID" value="NZ_FOTW01000004.1"/>
</dbReference>
<proteinExistence type="predicted"/>
<dbReference type="EMBL" id="FOTW01000004">
    <property type="protein sequence ID" value="SFL45582.1"/>
    <property type="molecule type" value="Genomic_DNA"/>
</dbReference>
<gene>
    <name evidence="2" type="ORF">SAMN02982985_00229</name>
</gene>
<evidence type="ECO:0000313" key="2">
    <source>
        <dbReference type="EMBL" id="SFL45582.1"/>
    </source>
</evidence>
<dbReference type="SUPFAM" id="SSF53901">
    <property type="entry name" value="Thiolase-like"/>
    <property type="match status" value="1"/>
</dbReference>
<reference evidence="2 3" key="1">
    <citation type="submission" date="2016-10" db="EMBL/GenBank/DDBJ databases">
        <authorList>
            <person name="de Groot N.N."/>
        </authorList>
    </citation>
    <scope>NUCLEOTIDE SEQUENCE [LARGE SCALE GENOMIC DNA]</scope>
    <source>
        <strain evidence="2 3">ATCC 43154</strain>
    </source>
</reference>
<feature type="domain" description="Beta-ketoacyl-[acyl-carrier-protein] synthase III N-terminal" evidence="1">
    <location>
        <begin position="112"/>
        <end position="180"/>
    </location>
</feature>
<name>A0A1I4HTX9_9BURK</name>